<dbReference type="OrthoDB" id="138378at2"/>
<evidence type="ECO:0000259" key="3">
    <source>
        <dbReference type="Pfam" id="PF06580"/>
    </source>
</evidence>
<reference evidence="4 5" key="1">
    <citation type="submission" date="2019-09" db="EMBL/GenBank/DDBJ databases">
        <title>Genome sequence of Clostridium sp. EA1.</title>
        <authorList>
            <person name="Poehlein A."/>
            <person name="Bengelsdorf F.R."/>
            <person name="Daniel R."/>
        </authorList>
    </citation>
    <scope>NUCLEOTIDE SEQUENCE [LARGE SCALE GENOMIC DNA]</scope>
    <source>
        <strain evidence="4 5">EA1</strain>
    </source>
</reference>
<dbReference type="InterPro" id="IPR003594">
    <property type="entry name" value="HATPase_dom"/>
</dbReference>
<dbReference type="PANTHER" id="PTHR34220:SF7">
    <property type="entry name" value="SENSOR HISTIDINE KINASE YPDA"/>
    <property type="match status" value="1"/>
</dbReference>
<dbReference type="InterPro" id="IPR050640">
    <property type="entry name" value="Bact_2-comp_sensor_kinase"/>
</dbReference>
<keyword evidence="5" id="KW-1185">Reference proteome</keyword>
<dbReference type="AlphaFoldDB" id="A0A6N8I4Z9"/>
<feature type="transmembrane region" description="Helical" evidence="1">
    <location>
        <begin position="42"/>
        <end position="63"/>
    </location>
</feature>
<dbReference type="Pfam" id="PF02518">
    <property type="entry name" value="HATPase_c"/>
    <property type="match status" value="1"/>
</dbReference>
<evidence type="ECO:0000259" key="2">
    <source>
        <dbReference type="Pfam" id="PF02518"/>
    </source>
</evidence>
<protein>
    <submittedName>
        <fullName evidence="4">Histidine kinase</fullName>
    </submittedName>
</protein>
<dbReference type="SUPFAM" id="SSF55874">
    <property type="entry name" value="ATPase domain of HSP90 chaperone/DNA topoisomerase II/histidine kinase"/>
    <property type="match status" value="1"/>
</dbReference>
<evidence type="ECO:0000256" key="1">
    <source>
        <dbReference type="SAM" id="Phobius"/>
    </source>
</evidence>
<feature type="domain" description="Histidine kinase/HSP90-like ATPase" evidence="2">
    <location>
        <begin position="224"/>
        <end position="334"/>
    </location>
</feature>
<dbReference type="Proteomes" id="UP000469440">
    <property type="component" value="Unassembled WGS sequence"/>
</dbReference>
<keyword evidence="1" id="KW-1133">Transmembrane helix</keyword>
<evidence type="ECO:0000313" key="5">
    <source>
        <dbReference type="Proteomes" id="UP000469440"/>
    </source>
</evidence>
<dbReference type="GO" id="GO:0000155">
    <property type="term" value="F:phosphorelay sensor kinase activity"/>
    <property type="evidence" value="ECO:0007669"/>
    <property type="project" value="InterPro"/>
</dbReference>
<dbReference type="EMBL" id="VWXL01000110">
    <property type="protein sequence ID" value="MVB13112.1"/>
    <property type="molecule type" value="Genomic_DNA"/>
</dbReference>
<dbReference type="InterPro" id="IPR010559">
    <property type="entry name" value="Sig_transdc_His_kin_internal"/>
</dbReference>
<keyword evidence="1" id="KW-0472">Membrane</keyword>
<keyword evidence="4" id="KW-0808">Transferase</keyword>
<feature type="domain" description="Signal transduction histidine kinase internal region" evidence="3">
    <location>
        <begin position="121"/>
        <end position="200"/>
    </location>
</feature>
<accession>A0A6N8I4Z9</accession>
<dbReference type="RefSeq" id="WP_156991506.1">
    <property type="nucleotide sequence ID" value="NZ_VWXL01000110.1"/>
</dbReference>
<comment type="caution">
    <text evidence="4">The sequence shown here is derived from an EMBL/GenBank/DDBJ whole genome shotgun (WGS) entry which is preliminary data.</text>
</comment>
<dbReference type="Pfam" id="PF06580">
    <property type="entry name" value="His_kinase"/>
    <property type="match status" value="1"/>
</dbReference>
<gene>
    <name evidence="4" type="ORF">CAFE_38670</name>
</gene>
<dbReference type="Gene3D" id="3.30.565.10">
    <property type="entry name" value="Histidine kinase-like ATPase, C-terminal domain"/>
    <property type="match status" value="1"/>
</dbReference>
<keyword evidence="1" id="KW-0812">Transmembrane</keyword>
<dbReference type="InterPro" id="IPR036890">
    <property type="entry name" value="HATPase_C_sf"/>
</dbReference>
<organism evidence="4 5">
    <name type="scientific">Caproicibacter fermentans</name>
    <dbReference type="NCBI Taxonomy" id="2576756"/>
    <lineage>
        <taxon>Bacteria</taxon>
        <taxon>Bacillati</taxon>
        <taxon>Bacillota</taxon>
        <taxon>Clostridia</taxon>
        <taxon>Eubacteriales</taxon>
        <taxon>Acutalibacteraceae</taxon>
        <taxon>Caproicibacter</taxon>
    </lineage>
</organism>
<evidence type="ECO:0000313" key="4">
    <source>
        <dbReference type="EMBL" id="MVB13112.1"/>
    </source>
</evidence>
<name>A0A6N8I4Z9_9FIRM</name>
<keyword evidence="4" id="KW-0418">Kinase</keyword>
<sequence>MKRKKFKYLSSRVTWLIAACAACFLLYLAAWTAVAVREERHMALVLAGFFLFAAAAAVFWRWIRRPYLENSRALRLFCTGYTMNGLFSQRTALSPEMEDAVRKIQEIMNTDKLISATKKQAQYLALQNQINPHFLYNALEGIRGETLSAGLESVAKMTEALSTFFRYTISGSENLVTLEDELANIRNYYIIQRYRFGEKLNLSVEYDADHESEIMSYCLPKLTLQPIVENAIYHGIERIIGEGRLRIKIEVTTRRLIITVSDNGIGMTEERLREINSRLGDMTLDYINPEKESHGGIAVVNVNNRIKLLFGEEYGICMYSTQNVGTDVEITLPLIQKDGRGTYEK</sequence>
<proteinExistence type="predicted"/>
<dbReference type="PANTHER" id="PTHR34220">
    <property type="entry name" value="SENSOR HISTIDINE KINASE YPDA"/>
    <property type="match status" value="1"/>
</dbReference>
<dbReference type="GO" id="GO:0016020">
    <property type="term" value="C:membrane"/>
    <property type="evidence" value="ECO:0007669"/>
    <property type="project" value="InterPro"/>
</dbReference>